<feature type="chain" id="PRO_5035204838" evidence="2">
    <location>
        <begin position="23"/>
        <end position="212"/>
    </location>
</feature>
<keyword evidence="4" id="KW-1185">Reference proteome</keyword>
<reference evidence="3" key="1">
    <citation type="journal article" date="2021" name="Sci. Adv.">
        <title>The American lobster genome reveals insights on longevity, neural, and immune adaptations.</title>
        <authorList>
            <person name="Polinski J.M."/>
            <person name="Zimin A.V."/>
            <person name="Clark K.F."/>
            <person name="Kohn A.B."/>
            <person name="Sadowski N."/>
            <person name="Timp W."/>
            <person name="Ptitsyn A."/>
            <person name="Khanna P."/>
            <person name="Romanova D.Y."/>
            <person name="Williams P."/>
            <person name="Greenwood S.J."/>
            <person name="Moroz L.L."/>
            <person name="Walt D.R."/>
            <person name="Bodnar A.G."/>
        </authorList>
    </citation>
    <scope>NUCLEOTIDE SEQUENCE</scope>
    <source>
        <strain evidence="3">GMGI-L3</strain>
    </source>
</reference>
<proteinExistence type="predicted"/>
<gene>
    <name evidence="3" type="ORF">Hamer_G003410</name>
</gene>
<evidence type="ECO:0000313" key="3">
    <source>
        <dbReference type="EMBL" id="KAG7174464.1"/>
    </source>
</evidence>
<dbReference type="EMBL" id="JAHLQT010007678">
    <property type="protein sequence ID" value="KAG7174464.1"/>
    <property type="molecule type" value="Genomic_DNA"/>
</dbReference>
<feature type="region of interest" description="Disordered" evidence="1">
    <location>
        <begin position="188"/>
        <end position="212"/>
    </location>
</feature>
<keyword evidence="2" id="KW-0732">Signal</keyword>
<evidence type="ECO:0000313" key="4">
    <source>
        <dbReference type="Proteomes" id="UP000747542"/>
    </source>
</evidence>
<dbReference type="Proteomes" id="UP000747542">
    <property type="component" value="Unassembled WGS sequence"/>
</dbReference>
<accession>A0A8J5TAU6</accession>
<feature type="compositionally biased region" description="Low complexity" evidence="1">
    <location>
        <begin position="195"/>
        <end position="212"/>
    </location>
</feature>
<evidence type="ECO:0000256" key="2">
    <source>
        <dbReference type="SAM" id="SignalP"/>
    </source>
</evidence>
<organism evidence="3 4">
    <name type="scientific">Homarus americanus</name>
    <name type="common">American lobster</name>
    <dbReference type="NCBI Taxonomy" id="6706"/>
    <lineage>
        <taxon>Eukaryota</taxon>
        <taxon>Metazoa</taxon>
        <taxon>Ecdysozoa</taxon>
        <taxon>Arthropoda</taxon>
        <taxon>Crustacea</taxon>
        <taxon>Multicrustacea</taxon>
        <taxon>Malacostraca</taxon>
        <taxon>Eumalacostraca</taxon>
        <taxon>Eucarida</taxon>
        <taxon>Decapoda</taxon>
        <taxon>Pleocyemata</taxon>
        <taxon>Astacidea</taxon>
        <taxon>Nephropoidea</taxon>
        <taxon>Nephropidae</taxon>
        <taxon>Homarus</taxon>
    </lineage>
</organism>
<comment type="caution">
    <text evidence="3">The sequence shown here is derived from an EMBL/GenBank/DDBJ whole genome shotgun (WGS) entry which is preliminary data.</text>
</comment>
<feature type="signal peptide" evidence="2">
    <location>
        <begin position="1"/>
        <end position="22"/>
    </location>
</feature>
<protein>
    <submittedName>
        <fullName evidence="3">Uncharacterized protein</fullName>
    </submittedName>
</protein>
<name>A0A8J5TAU6_HOMAM</name>
<evidence type="ECO:0000256" key="1">
    <source>
        <dbReference type="SAM" id="MobiDB-lite"/>
    </source>
</evidence>
<sequence length="212" mass="23730">MVAVTIMLKYVCLLLVLAGCHATENVEDFEGVDDLRDHLLKLQRMDEMRGMADTAESDNAEKVRDDSVSDMRDMKDMKEMMDMEEMKEELKTQTQRGQEMRHSTNGDCYNSTHYGRPPTSVVQAARMAIVYVANSVDPKCTYIGGYCVKPISREDGYVPFKCGCNDYRRCWCCVPINKKGLFGNCPKQESSGGKTPTVIIDPTIPSTTTPAA</sequence>
<dbReference type="AlphaFoldDB" id="A0A8J5TAU6"/>